<dbReference type="EMBL" id="AAXF02000048">
    <property type="protein sequence ID" value="EDO12076.1"/>
    <property type="molecule type" value="Genomic_DNA"/>
</dbReference>
<dbReference type="InterPro" id="IPR009057">
    <property type="entry name" value="Homeodomain-like_sf"/>
</dbReference>
<evidence type="ECO:0000256" key="6">
    <source>
        <dbReference type="ARBA" id="ARBA00023163"/>
    </source>
</evidence>
<dbReference type="SUPFAM" id="SSF52540">
    <property type="entry name" value="P-loop containing nucleoside triphosphate hydrolases"/>
    <property type="match status" value="1"/>
</dbReference>
<dbReference type="InterPro" id="IPR011006">
    <property type="entry name" value="CheY-like_superfamily"/>
</dbReference>
<dbReference type="GO" id="GO:0005524">
    <property type="term" value="F:ATP binding"/>
    <property type="evidence" value="ECO:0007669"/>
    <property type="project" value="UniProtKB-KW"/>
</dbReference>
<dbReference type="Proteomes" id="UP000005475">
    <property type="component" value="Unassembled WGS sequence"/>
</dbReference>
<keyword evidence="6" id="KW-0804">Transcription</keyword>
<accession>A0AAN3A924</accession>
<keyword evidence="4" id="KW-0238">DNA-binding</keyword>
<dbReference type="Pfam" id="PF25601">
    <property type="entry name" value="AAA_lid_14"/>
    <property type="match status" value="1"/>
</dbReference>
<evidence type="ECO:0000259" key="8">
    <source>
        <dbReference type="PROSITE" id="PS50045"/>
    </source>
</evidence>
<gene>
    <name evidence="10" type="ORF">BACOVA_02581</name>
</gene>
<dbReference type="InterPro" id="IPR003593">
    <property type="entry name" value="AAA+_ATPase"/>
</dbReference>
<proteinExistence type="predicted"/>
<evidence type="ECO:0000259" key="9">
    <source>
        <dbReference type="PROSITE" id="PS50110"/>
    </source>
</evidence>
<dbReference type="InterPro" id="IPR058031">
    <property type="entry name" value="AAA_lid_NorR"/>
</dbReference>
<dbReference type="Gene3D" id="3.40.50.2300">
    <property type="match status" value="1"/>
</dbReference>
<dbReference type="GO" id="GO:0000160">
    <property type="term" value="P:phosphorelay signal transduction system"/>
    <property type="evidence" value="ECO:0007669"/>
    <property type="project" value="InterPro"/>
</dbReference>
<dbReference type="InterPro" id="IPR025944">
    <property type="entry name" value="Sigma_54_int_dom_CS"/>
</dbReference>
<dbReference type="InterPro" id="IPR001789">
    <property type="entry name" value="Sig_transdc_resp-reg_receiver"/>
</dbReference>
<evidence type="ECO:0000256" key="4">
    <source>
        <dbReference type="ARBA" id="ARBA00023125"/>
    </source>
</evidence>
<dbReference type="PANTHER" id="PTHR32071">
    <property type="entry name" value="TRANSCRIPTIONAL REGULATORY PROTEIN"/>
    <property type="match status" value="1"/>
</dbReference>
<reference evidence="11" key="2">
    <citation type="submission" date="2007-04" db="EMBL/GenBank/DDBJ databases">
        <title>Draft genome sequence of Bacteroides ovatus (ATCC 8483).</title>
        <authorList>
            <person name="Sudarsanam P."/>
            <person name="Ley R."/>
            <person name="Guruge J."/>
            <person name="Turnbaugh P.J."/>
            <person name="Mahowald M."/>
            <person name="Liep D."/>
            <person name="Gordon J."/>
        </authorList>
    </citation>
    <scope>NUCLEOTIDE SEQUENCE [LARGE SCALE GENOMIC DNA]</scope>
    <source>
        <strain evidence="11">ATCC 8483 / DSM 1896 / JCM 5824 / BCRC 10623 / CCUG 4943 / NCTC 11153</strain>
    </source>
</reference>
<keyword evidence="2" id="KW-0067">ATP-binding</keyword>
<protein>
    <submittedName>
        <fullName evidence="10">Sigma-54 interaction domain protein</fullName>
    </submittedName>
</protein>
<dbReference type="PROSITE" id="PS50110">
    <property type="entry name" value="RESPONSE_REGULATORY"/>
    <property type="match status" value="1"/>
</dbReference>
<comment type="caution">
    <text evidence="10">The sequence shown here is derived from an EMBL/GenBank/DDBJ whole genome shotgun (WGS) entry which is preliminary data.</text>
</comment>
<dbReference type="PROSITE" id="PS00688">
    <property type="entry name" value="SIGMA54_INTERACT_3"/>
    <property type="match status" value="1"/>
</dbReference>
<dbReference type="GO" id="GO:0043565">
    <property type="term" value="F:sequence-specific DNA binding"/>
    <property type="evidence" value="ECO:0007669"/>
    <property type="project" value="InterPro"/>
</dbReference>
<dbReference type="PANTHER" id="PTHR32071:SF113">
    <property type="entry name" value="ALGINATE BIOSYNTHESIS TRANSCRIPTIONAL REGULATORY PROTEIN ALGB"/>
    <property type="match status" value="1"/>
</dbReference>
<dbReference type="Pfam" id="PF00072">
    <property type="entry name" value="Response_reg"/>
    <property type="match status" value="1"/>
</dbReference>
<keyword evidence="1" id="KW-0547">Nucleotide-binding</keyword>
<dbReference type="InterPro" id="IPR002078">
    <property type="entry name" value="Sigma_54_int"/>
</dbReference>
<dbReference type="SUPFAM" id="SSF46689">
    <property type="entry name" value="Homeodomain-like"/>
    <property type="match status" value="1"/>
</dbReference>
<evidence type="ECO:0000256" key="7">
    <source>
        <dbReference type="PROSITE-ProRule" id="PRU00169"/>
    </source>
</evidence>
<dbReference type="FunFam" id="1.10.8.60:FF:000014">
    <property type="entry name" value="DNA-binding transcriptional regulator NtrC"/>
    <property type="match status" value="1"/>
</dbReference>
<evidence type="ECO:0000313" key="10">
    <source>
        <dbReference type="EMBL" id="EDO12076.1"/>
    </source>
</evidence>
<dbReference type="Gene3D" id="1.10.8.60">
    <property type="match status" value="1"/>
</dbReference>
<feature type="domain" description="Sigma-54 factor interaction" evidence="8">
    <location>
        <begin position="167"/>
        <end position="396"/>
    </location>
</feature>
<feature type="modified residue" description="4-aspartylphosphate" evidence="7">
    <location>
        <position position="68"/>
    </location>
</feature>
<feature type="domain" description="Response regulatory" evidence="9">
    <location>
        <begin position="19"/>
        <end position="138"/>
    </location>
</feature>
<evidence type="ECO:0000256" key="2">
    <source>
        <dbReference type="ARBA" id="ARBA00022840"/>
    </source>
</evidence>
<dbReference type="Gene3D" id="1.10.10.60">
    <property type="entry name" value="Homeodomain-like"/>
    <property type="match status" value="1"/>
</dbReference>
<keyword evidence="7" id="KW-0597">Phosphoprotein</keyword>
<evidence type="ECO:0000256" key="1">
    <source>
        <dbReference type="ARBA" id="ARBA00022741"/>
    </source>
</evidence>
<dbReference type="InterPro" id="IPR027417">
    <property type="entry name" value="P-loop_NTPase"/>
</dbReference>
<dbReference type="InterPro" id="IPR002197">
    <property type="entry name" value="HTH_Fis"/>
</dbReference>
<dbReference type="Gene3D" id="3.40.50.300">
    <property type="entry name" value="P-loop containing nucleotide triphosphate hydrolases"/>
    <property type="match status" value="1"/>
</dbReference>
<dbReference type="CDD" id="cd00009">
    <property type="entry name" value="AAA"/>
    <property type="match status" value="1"/>
</dbReference>
<keyword evidence="5" id="KW-0010">Activator</keyword>
<organism evidence="10 11">
    <name type="scientific">Bacteroides ovatus (strain ATCC 8483 / DSM 1896 / JCM 5824 / BCRC 10623 / CCUG 4943 / NCTC 11153)</name>
    <dbReference type="NCBI Taxonomy" id="411476"/>
    <lineage>
        <taxon>Bacteria</taxon>
        <taxon>Pseudomonadati</taxon>
        <taxon>Bacteroidota</taxon>
        <taxon>Bacteroidia</taxon>
        <taxon>Bacteroidales</taxon>
        <taxon>Bacteroidaceae</taxon>
        <taxon>Bacteroides</taxon>
    </lineage>
</organism>
<dbReference type="PROSITE" id="PS50045">
    <property type="entry name" value="SIGMA54_INTERACT_4"/>
    <property type="match status" value="1"/>
</dbReference>
<dbReference type="SUPFAM" id="SSF52172">
    <property type="entry name" value="CheY-like"/>
    <property type="match status" value="1"/>
</dbReference>
<keyword evidence="3" id="KW-0805">Transcription regulation</keyword>
<dbReference type="AlphaFoldDB" id="A0AAN3A924"/>
<name>A0AAN3A924_BACO1</name>
<dbReference type="SMART" id="SM00382">
    <property type="entry name" value="AAA"/>
    <property type="match status" value="1"/>
</dbReference>
<evidence type="ECO:0000256" key="5">
    <source>
        <dbReference type="ARBA" id="ARBA00023159"/>
    </source>
</evidence>
<dbReference type="PRINTS" id="PR01590">
    <property type="entry name" value="HTHFIS"/>
</dbReference>
<dbReference type="Pfam" id="PF02954">
    <property type="entry name" value="HTH_8"/>
    <property type="match status" value="1"/>
</dbReference>
<dbReference type="Pfam" id="PF00158">
    <property type="entry name" value="Sigma54_activat"/>
    <property type="match status" value="1"/>
</dbReference>
<evidence type="ECO:0000256" key="3">
    <source>
        <dbReference type="ARBA" id="ARBA00023015"/>
    </source>
</evidence>
<dbReference type="SMART" id="SM00448">
    <property type="entry name" value="REC"/>
    <property type="match status" value="1"/>
</dbReference>
<sequence length="468" mass="53149">MLPEFKWIEDMEEVNKLGKILIVDDNEDVLFALNLLLEPYTEKIKVATTPDRIEHFMTTFHPDLILLDMNFSRDAISGQEGFESLKQILQLDPQAIVIFMTAYADTDKAVRAIKAGATDFIPKPWEKDKLLATLTSGMRLRQSQQEVNMLKEQVEILSGQNASENDIIGESPAMQEVFATINKLSNTDANILILGENGTGKDVIARLLYRCSPRYGKPFVTIDLGSIPEQLFESELFGFEKGAFTDAKKSKAGRMEVATNGTLFLDEIGNLSLPMQSKLLTAIEKRQISRLGSTQTIPIDVRLICATNADIRQMVEDGNFRQDLLYRINTIEIHIPPLRERGNDIILLAEHFLNHYARKYKKEMHGLTREAKNKLLKYAWPGNVRELQHTIERAVILGDGSMLKPENFLFHATPKQKKDEEMVLNLEQLERQAIEKALRISDGNISRAAEYLGITRFALYRKLEKLGL</sequence>
<dbReference type="FunFam" id="3.40.50.300:FF:000006">
    <property type="entry name" value="DNA-binding transcriptional regulator NtrC"/>
    <property type="match status" value="1"/>
</dbReference>
<dbReference type="GO" id="GO:0006355">
    <property type="term" value="P:regulation of DNA-templated transcription"/>
    <property type="evidence" value="ECO:0007669"/>
    <property type="project" value="InterPro"/>
</dbReference>
<reference evidence="10 11" key="1">
    <citation type="submission" date="2007-03" db="EMBL/GenBank/DDBJ databases">
        <authorList>
            <person name="Fulton L."/>
            <person name="Clifton S."/>
            <person name="Fulton B."/>
            <person name="Xu J."/>
            <person name="Minx P."/>
            <person name="Pepin K.H."/>
            <person name="Johnson M."/>
            <person name="Thiruvilangam P."/>
            <person name="Bhonagiri V."/>
            <person name="Nash W.E."/>
            <person name="Mardis E.R."/>
            <person name="Wilson R.K."/>
        </authorList>
    </citation>
    <scope>NUCLEOTIDE SEQUENCE [LARGE SCALE GENOMIC DNA]</scope>
    <source>
        <strain evidence="11">ATCC 8483 / DSM 1896 / JCM 5824 / BCRC 10623 / CCUG 4943 / NCTC 11153</strain>
    </source>
</reference>
<evidence type="ECO:0000313" key="11">
    <source>
        <dbReference type="Proteomes" id="UP000005475"/>
    </source>
</evidence>